<dbReference type="PANTHER" id="PTHR22748:SF26">
    <property type="entry name" value="ENDONUCLEASE_EXONUCLEASE_PHOSPHATASE DOMAIN-CONTAINING PROTEIN"/>
    <property type="match status" value="1"/>
</dbReference>
<dbReference type="InterPro" id="IPR004808">
    <property type="entry name" value="AP_endonuc_1"/>
</dbReference>
<evidence type="ECO:0000256" key="2">
    <source>
        <dbReference type="ARBA" id="ARBA00007092"/>
    </source>
</evidence>
<dbReference type="GO" id="GO:0008311">
    <property type="term" value="F:double-stranded DNA 3'-5' DNA exonuclease activity"/>
    <property type="evidence" value="ECO:0007669"/>
    <property type="project" value="UniProtKB-EC"/>
</dbReference>
<dbReference type="InterPro" id="IPR005135">
    <property type="entry name" value="Endo/exonuclease/phosphatase"/>
</dbReference>
<keyword evidence="13" id="KW-1185">Reference proteome</keyword>
<accession>A0A8C9WY27</accession>
<dbReference type="Gene3D" id="3.60.10.10">
    <property type="entry name" value="Endonuclease/exonuclease/phosphatase"/>
    <property type="match status" value="1"/>
</dbReference>
<feature type="binding site" evidence="9">
    <location>
        <position position="126"/>
    </location>
    <ligand>
        <name>Mg(2+)</name>
        <dbReference type="ChEBI" id="CHEBI:18420"/>
        <label>1</label>
    </ligand>
</feature>
<feature type="binding site" evidence="9">
    <location>
        <position position="230"/>
    </location>
    <ligand>
        <name>Mg(2+)</name>
        <dbReference type="ChEBI" id="CHEBI:18420"/>
        <label>1</label>
    </ligand>
</feature>
<sequence length="325" mass="37032">MEYKGNKVLIFPDYTNEVMSQRRAFRDVMKALRDGGVKHHLRYPARLHVYWDEEENIPEVFNDPAAAEAARSSKECSAPADGKMHVGGRDLQLISWNVKGLGSAVKRGKVFKHLKSLSADIIFLQETHIKTAMQHKLKCNWVSQIYQSPFTSHARGVAILFRKNIPFQVTSVNNDPLGRYLLVSGTINSFSLTLLNIYGPNTDEPNFFRKVFDLLPDDSDSNIIIAGNFNCYLDPFLDRLSTRPAPEIASVKLLNNLLKTRSLVDIWRIQHPTSKEYSFYSNVHKSYSRIDYFLTSSNLISQITNSKYHNILISDHSPLVISLNI</sequence>
<evidence type="ECO:0000256" key="9">
    <source>
        <dbReference type="PIRSR" id="PIRSR604808-2"/>
    </source>
</evidence>
<evidence type="ECO:0000313" key="13">
    <source>
        <dbReference type="Proteomes" id="UP000694568"/>
    </source>
</evidence>
<keyword evidence="6" id="KW-0378">Hydrolase</keyword>
<keyword evidence="9" id="KW-0464">Manganese</keyword>
<dbReference type="SUPFAM" id="SSF56219">
    <property type="entry name" value="DNase I-like"/>
    <property type="match status" value="1"/>
</dbReference>
<feature type="binding site" evidence="9">
    <location>
        <position position="315"/>
    </location>
    <ligand>
        <name>Mg(2+)</name>
        <dbReference type="ChEBI" id="CHEBI:18420"/>
        <label>1</label>
    </ligand>
</feature>
<evidence type="ECO:0000256" key="1">
    <source>
        <dbReference type="ARBA" id="ARBA00000493"/>
    </source>
</evidence>
<proteinExistence type="inferred from homology"/>
<evidence type="ECO:0000256" key="4">
    <source>
        <dbReference type="ARBA" id="ARBA00022723"/>
    </source>
</evidence>
<keyword evidence="5" id="KW-0227">DNA damage</keyword>
<feature type="binding site" evidence="9">
    <location>
        <position position="316"/>
    </location>
    <ligand>
        <name>Mg(2+)</name>
        <dbReference type="ChEBI" id="CHEBI:18420"/>
        <label>1</label>
    </ligand>
</feature>
<dbReference type="GO" id="GO:0008081">
    <property type="term" value="F:phosphoric diester hydrolase activity"/>
    <property type="evidence" value="ECO:0007669"/>
    <property type="project" value="TreeGrafter"/>
</dbReference>
<dbReference type="GO" id="GO:0003906">
    <property type="term" value="F:DNA-(apurinic or apyrimidinic site) endonuclease activity"/>
    <property type="evidence" value="ECO:0007669"/>
    <property type="project" value="TreeGrafter"/>
</dbReference>
<dbReference type="Ensembl" id="ENSSLUT00000002205.1">
    <property type="protein sequence ID" value="ENSSLUP00000002119.1"/>
    <property type="gene ID" value="ENSSLUG00000000980.1"/>
</dbReference>
<dbReference type="CDD" id="cd09076">
    <property type="entry name" value="L1-EN"/>
    <property type="match status" value="1"/>
</dbReference>
<dbReference type="GO" id="GO:0006284">
    <property type="term" value="P:base-excision repair"/>
    <property type="evidence" value="ECO:0007669"/>
    <property type="project" value="TreeGrafter"/>
</dbReference>
<evidence type="ECO:0000259" key="11">
    <source>
        <dbReference type="Pfam" id="PF03372"/>
    </source>
</evidence>
<evidence type="ECO:0000256" key="6">
    <source>
        <dbReference type="ARBA" id="ARBA00022801"/>
    </source>
</evidence>
<organism evidence="12 13">
    <name type="scientific">Sander lucioperca</name>
    <name type="common">Pike-perch</name>
    <name type="synonym">Perca lucioperca</name>
    <dbReference type="NCBI Taxonomy" id="283035"/>
    <lineage>
        <taxon>Eukaryota</taxon>
        <taxon>Metazoa</taxon>
        <taxon>Chordata</taxon>
        <taxon>Craniata</taxon>
        <taxon>Vertebrata</taxon>
        <taxon>Euteleostomi</taxon>
        <taxon>Actinopterygii</taxon>
        <taxon>Neopterygii</taxon>
        <taxon>Teleostei</taxon>
        <taxon>Neoteleostei</taxon>
        <taxon>Acanthomorphata</taxon>
        <taxon>Eupercaria</taxon>
        <taxon>Perciformes</taxon>
        <taxon>Percoidei</taxon>
        <taxon>Percidae</taxon>
        <taxon>Luciopercinae</taxon>
        <taxon>Sander</taxon>
    </lineage>
</organism>
<evidence type="ECO:0000313" key="12">
    <source>
        <dbReference type="Ensembl" id="ENSSLUP00000002119.1"/>
    </source>
</evidence>
<dbReference type="GeneTree" id="ENSGT00950000183016"/>
<feature type="site" description="Interaction with DNA substrate" evidence="10">
    <location>
        <position position="316"/>
    </location>
</feature>
<feature type="site" description="Transition state stabilizer" evidence="10">
    <location>
        <position position="230"/>
    </location>
</feature>
<reference evidence="12" key="2">
    <citation type="submission" date="2025-09" db="UniProtKB">
        <authorList>
            <consortium name="Ensembl"/>
        </authorList>
    </citation>
    <scope>IDENTIFICATION</scope>
</reference>
<dbReference type="InterPro" id="IPR036691">
    <property type="entry name" value="Endo/exonu/phosph_ase_sf"/>
</dbReference>
<dbReference type="Proteomes" id="UP000694568">
    <property type="component" value="Unplaced"/>
</dbReference>
<dbReference type="Pfam" id="PF03372">
    <property type="entry name" value="Exo_endo_phos"/>
    <property type="match status" value="1"/>
</dbReference>
<evidence type="ECO:0000256" key="5">
    <source>
        <dbReference type="ARBA" id="ARBA00022763"/>
    </source>
</evidence>
<name>A0A8C9WY27_SANLU</name>
<dbReference type="GO" id="GO:0005634">
    <property type="term" value="C:nucleus"/>
    <property type="evidence" value="ECO:0007669"/>
    <property type="project" value="TreeGrafter"/>
</dbReference>
<keyword evidence="7 9" id="KW-0460">Magnesium</keyword>
<dbReference type="Gene3D" id="3.30.250.20">
    <property type="entry name" value="L1 transposable element, C-terminal domain"/>
    <property type="match status" value="1"/>
</dbReference>
<evidence type="ECO:0000256" key="10">
    <source>
        <dbReference type="PIRSR" id="PIRSR604808-3"/>
    </source>
</evidence>
<dbReference type="AlphaFoldDB" id="A0A8C9WY27"/>
<protein>
    <recommendedName>
        <fullName evidence="3">exodeoxyribonuclease III</fullName>
        <ecNumber evidence="3">3.1.11.2</ecNumber>
    </recommendedName>
</protein>
<comment type="similarity">
    <text evidence="2">Belongs to the DNA repair enzymes AP/ExoA family.</text>
</comment>
<comment type="cofactor">
    <cofactor evidence="9">
        <name>Mg(2+)</name>
        <dbReference type="ChEBI" id="CHEBI:18420"/>
    </cofactor>
    <cofactor evidence="9">
        <name>Mn(2+)</name>
        <dbReference type="ChEBI" id="CHEBI:29035"/>
    </cofactor>
    <text evidence="9">Probably binds two magnesium or manganese ions per subunit.</text>
</comment>
<keyword evidence="8" id="KW-0234">DNA repair</keyword>
<dbReference type="EC" id="3.1.11.2" evidence="3"/>
<feature type="site" description="Important for catalytic activity" evidence="10">
    <location>
        <position position="291"/>
    </location>
</feature>
<evidence type="ECO:0000256" key="3">
    <source>
        <dbReference type="ARBA" id="ARBA00012115"/>
    </source>
</evidence>
<evidence type="ECO:0000256" key="8">
    <source>
        <dbReference type="ARBA" id="ARBA00023204"/>
    </source>
</evidence>
<comment type="catalytic activity">
    <reaction evidence="1">
        <text>Exonucleolytic cleavage in the 3'- to 5'-direction to yield nucleoside 5'-phosphates.</text>
        <dbReference type="EC" id="3.1.11.2"/>
    </reaction>
</comment>
<feature type="binding site" evidence="9">
    <location>
        <position position="97"/>
    </location>
    <ligand>
        <name>Mg(2+)</name>
        <dbReference type="ChEBI" id="CHEBI:18420"/>
        <label>1</label>
    </ligand>
</feature>
<dbReference type="InterPro" id="IPR042566">
    <property type="entry name" value="L1_C"/>
</dbReference>
<dbReference type="PANTHER" id="PTHR22748">
    <property type="entry name" value="AP ENDONUCLEASE"/>
    <property type="match status" value="1"/>
</dbReference>
<evidence type="ECO:0000256" key="7">
    <source>
        <dbReference type="ARBA" id="ARBA00022842"/>
    </source>
</evidence>
<keyword evidence="4 9" id="KW-0479">Metal-binding</keyword>
<dbReference type="GO" id="GO:0046872">
    <property type="term" value="F:metal ion binding"/>
    <property type="evidence" value="ECO:0007669"/>
    <property type="project" value="UniProtKB-KW"/>
</dbReference>
<feature type="domain" description="Endonuclease/exonuclease/phosphatase" evidence="11">
    <location>
        <begin position="94"/>
        <end position="316"/>
    </location>
</feature>
<reference evidence="12" key="1">
    <citation type="submission" date="2025-08" db="UniProtKB">
        <authorList>
            <consortium name="Ensembl"/>
        </authorList>
    </citation>
    <scope>IDENTIFICATION</scope>
</reference>